<dbReference type="SUPFAM" id="SSF50475">
    <property type="entry name" value="FMN-binding split barrel"/>
    <property type="match status" value="1"/>
</dbReference>
<dbReference type="eggNOG" id="COG1853">
    <property type="taxonomic scope" value="Bacteria"/>
</dbReference>
<dbReference type="RefSeq" id="WP_128641101.1">
    <property type="nucleotide sequence ID" value="NZ_CP008947.1"/>
</dbReference>
<evidence type="ECO:0000259" key="3">
    <source>
        <dbReference type="SMART" id="SM00903"/>
    </source>
</evidence>
<comment type="similarity">
    <text evidence="1">Belongs to the non-flavoprotein flavin reductase family.</text>
</comment>
<dbReference type="InterPro" id="IPR002563">
    <property type="entry name" value="Flavin_Rdtase-like_dom"/>
</dbReference>
<dbReference type="EMBL" id="CP008947">
    <property type="protein sequence ID" value="AII08288.1"/>
    <property type="molecule type" value="Genomic_DNA"/>
</dbReference>
<evidence type="ECO:0000313" key="5">
    <source>
        <dbReference type="Proteomes" id="UP000028488"/>
    </source>
</evidence>
<dbReference type="PANTHER" id="PTHR30466">
    <property type="entry name" value="FLAVIN REDUCTASE"/>
    <property type="match status" value="1"/>
</dbReference>
<accession>A0A076ET17</accession>
<dbReference type="InterPro" id="IPR050268">
    <property type="entry name" value="NADH-dep_flavin_reductase"/>
</dbReference>
<sequence>MQVTTQHILDHAGLRALYGSFPTGVAAVGAHIQGTPIGMAASSFTSVSFDPPLVSVAVQNTSRTWQVLRTAPRIGITILARNQAATCRQLSLREGDRFAEVPWSRTAQGALHIAGGISTLDCSLHAEVGAGDHAIALFAVHDFALAPTTEPLVFHESSFKQLAAS</sequence>
<evidence type="ECO:0000256" key="1">
    <source>
        <dbReference type="ARBA" id="ARBA00008898"/>
    </source>
</evidence>
<protein>
    <recommendedName>
        <fullName evidence="3">Flavin reductase like domain-containing protein</fullName>
    </recommendedName>
</protein>
<dbReference type="Gene3D" id="2.30.110.10">
    <property type="entry name" value="Electron Transport, Fmn-binding Protein, Chain A"/>
    <property type="match status" value="1"/>
</dbReference>
<name>A0A076ET17_RHOOP</name>
<proteinExistence type="inferred from homology"/>
<reference evidence="4 5" key="1">
    <citation type="submission" date="2014-07" db="EMBL/GenBank/DDBJ databases">
        <title>Genome Sequence of Rhodococcus opacus Strain R7, a Biodegrader of Mono- and Polycyclic Aromatic Hydrocarbons.</title>
        <authorList>
            <person name="Di Gennaro P."/>
            <person name="Zampolli J."/>
            <person name="Presti I."/>
            <person name="Cappelletti M."/>
            <person name="D'Ursi P."/>
            <person name="Orro A."/>
            <person name="Mezzelani A."/>
            <person name="Milanesi L."/>
        </authorList>
    </citation>
    <scope>NUCLEOTIDE SEQUENCE [LARGE SCALE GENOMIC DNA]</scope>
    <source>
        <strain evidence="4 5">R7</strain>
    </source>
</reference>
<dbReference type="GO" id="GO:0010181">
    <property type="term" value="F:FMN binding"/>
    <property type="evidence" value="ECO:0007669"/>
    <property type="project" value="InterPro"/>
</dbReference>
<keyword evidence="2" id="KW-0560">Oxidoreductase</keyword>
<dbReference type="SMART" id="SM00903">
    <property type="entry name" value="Flavin_Reduct"/>
    <property type="match status" value="1"/>
</dbReference>
<gene>
    <name evidence="4" type="ORF">EP51_28155</name>
</gene>
<dbReference type="PANTHER" id="PTHR30466:SF11">
    <property type="entry name" value="FLAVIN-DEPENDENT MONOOXYGENASE, REDUCTASE SUBUNIT HSAB"/>
    <property type="match status" value="1"/>
</dbReference>
<dbReference type="AlphaFoldDB" id="A0A076ET17"/>
<evidence type="ECO:0000313" key="4">
    <source>
        <dbReference type="EMBL" id="AII08288.1"/>
    </source>
</evidence>
<evidence type="ECO:0000256" key="2">
    <source>
        <dbReference type="ARBA" id="ARBA00023002"/>
    </source>
</evidence>
<organism evidence="4 5">
    <name type="scientific">Rhodococcus opacus</name>
    <name type="common">Nocardia opaca</name>
    <dbReference type="NCBI Taxonomy" id="37919"/>
    <lineage>
        <taxon>Bacteria</taxon>
        <taxon>Bacillati</taxon>
        <taxon>Actinomycetota</taxon>
        <taxon>Actinomycetes</taxon>
        <taxon>Mycobacteriales</taxon>
        <taxon>Nocardiaceae</taxon>
        <taxon>Rhodococcus</taxon>
    </lineage>
</organism>
<dbReference type="InterPro" id="IPR012349">
    <property type="entry name" value="Split_barrel_FMN-bd"/>
</dbReference>
<feature type="domain" description="Flavin reductase like" evidence="3">
    <location>
        <begin position="18"/>
        <end position="161"/>
    </location>
</feature>
<dbReference type="GO" id="GO:0042602">
    <property type="term" value="F:riboflavin reductase (NADPH) activity"/>
    <property type="evidence" value="ECO:0007669"/>
    <property type="project" value="TreeGrafter"/>
</dbReference>
<dbReference type="Pfam" id="PF01613">
    <property type="entry name" value="Flavin_Reduct"/>
    <property type="match status" value="1"/>
</dbReference>
<dbReference type="Proteomes" id="UP000028488">
    <property type="component" value="Chromosome"/>
</dbReference>